<reference evidence="4 5" key="1">
    <citation type="submission" date="2020-08" db="EMBL/GenBank/DDBJ databases">
        <title>Cohnella phylogeny.</title>
        <authorList>
            <person name="Dunlap C."/>
        </authorList>
    </citation>
    <scope>NUCLEOTIDE SEQUENCE [LARGE SCALE GENOMIC DNA]</scope>
    <source>
        <strain evidence="4 5">CBP 2801</strain>
    </source>
</reference>
<dbReference type="Proteomes" id="UP000564644">
    <property type="component" value="Unassembled WGS sequence"/>
</dbReference>
<evidence type="ECO:0000256" key="1">
    <source>
        <dbReference type="ARBA" id="ARBA00023125"/>
    </source>
</evidence>
<dbReference type="SUPFAM" id="SSF48498">
    <property type="entry name" value="Tetracyclin repressor-like, C-terminal domain"/>
    <property type="match status" value="1"/>
</dbReference>
<proteinExistence type="predicted"/>
<protein>
    <submittedName>
        <fullName evidence="4">TetR/AcrR family transcriptional regulator</fullName>
    </submittedName>
</protein>
<feature type="domain" description="HTH tetR-type" evidence="3">
    <location>
        <begin position="6"/>
        <end position="66"/>
    </location>
</feature>
<dbReference type="GO" id="GO:0000976">
    <property type="term" value="F:transcription cis-regulatory region binding"/>
    <property type="evidence" value="ECO:0007669"/>
    <property type="project" value="TreeGrafter"/>
</dbReference>
<sequence>MSARTDSTADKILECSLDLMSEKGYKAVTMKEIAAAASVSEMTVFRTFGSKQAILDAIIERYLSSAPVERIGRKNFSYELEEDLLMISELYHEVLNRNRKIYLISILERKTMPEIHRRLHDNASKLLQRVTEYFRAMQEKGKVVPGNPEAQALTLMRFNYGKFISGLLLEGIAPAFQDDRLEDAVAIIAKGLST</sequence>
<dbReference type="InterPro" id="IPR050109">
    <property type="entry name" value="HTH-type_TetR-like_transc_reg"/>
</dbReference>
<evidence type="ECO:0000313" key="4">
    <source>
        <dbReference type="EMBL" id="MBB6731585.1"/>
    </source>
</evidence>
<keyword evidence="5" id="KW-1185">Reference proteome</keyword>
<accession>A0A7X0SKB8</accession>
<organism evidence="4 5">
    <name type="scientific">Cohnella zeiphila</name>
    <dbReference type="NCBI Taxonomy" id="2761120"/>
    <lineage>
        <taxon>Bacteria</taxon>
        <taxon>Bacillati</taxon>
        <taxon>Bacillota</taxon>
        <taxon>Bacilli</taxon>
        <taxon>Bacillales</taxon>
        <taxon>Paenibacillaceae</taxon>
        <taxon>Cohnella</taxon>
    </lineage>
</organism>
<dbReference type="PROSITE" id="PS50977">
    <property type="entry name" value="HTH_TETR_2"/>
    <property type="match status" value="1"/>
</dbReference>
<feature type="DNA-binding region" description="H-T-H motif" evidence="2">
    <location>
        <begin position="29"/>
        <end position="48"/>
    </location>
</feature>
<dbReference type="GO" id="GO:0003700">
    <property type="term" value="F:DNA-binding transcription factor activity"/>
    <property type="evidence" value="ECO:0007669"/>
    <property type="project" value="TreeGrafter"/>
</dbReference>
<dbReference type="InterPro" id="IPR001647">
    <property type="entry name" value="HTH_TetR"/>
</dbReference>
<dbReference type="PANTHER" id="PTHR30055:SF226">
    <property type="entry name" value="HTH-TYPE TRANSCRIPTIONAL REGULATOR PKSA"/>
    <property type="match status" value="1"/>
</dbReference>
<dbReference type="PANTHER" id="PTHR30055">
    <property type="entry name" value="HTH-TYPE TRANSCRIPTIONAL REGULATOR RUTR"/>
    <property type="match status" value="1"/>
</dbReference>
<dbReference type="AlphaFoldDB" id="A0A7X0SKB8"/>
<dbReference type="InterPro" id="IPR009057">
    <property type="entry name" value="Homeodomain-like_sf"/>
</dbReference>
<keyword evidence="1 2" id="KW-0238">DNA-binding</keyword>
<dbReference type="InterPro" id="IPR036271">
    <property type="entry name" value="Tet_transcr_reg_TetR-rel_C_sf"/>
</dbReference>
<evidence type="ECO:0000256" key="2">
    <source>
        <dbReference type="PROSITE-ProRule" id="PRU00335"/>
    </source>
</evidence>
<comment type="caution">
    <text evidence="4">The sequence shown here is derived from an EMBL/GenBank/DDBJ whole genome shotgun (WGS) entry which is preliminary data.</text>
</comment>
<dbReference type="SUPFAM" id="SSF46689">
    <property type="entry name" value="Homeodomain-like"/>
    <property type="match status" value="1"/>
</dbReference>
<dbReference type="Pfam" id="PF00440">
    <property type="entry name" value="TetR_N"/>
    <property type="match status" value="1"/>
</dbReference>
<name>A0A7X0SKB8_9BACL</name>
<evidence type="ECO:0000259" key="3">
    <source>
        <dbReference type="PROSITE" id="PS50977"/>
    </source>
</evidence>
<dbReference type="EMBL" id="JACJVO010000012">
    <property type="protein sequence ID" value="MBB6731585.1"/>
    <property type="molecule type" value="Genomic_DNA"/>
</dbReference>
<gene>
    <name evidence="4" type="ORF">H7C18_11755</name>
</gene>
<dbReference type="PRINTS" id="PR00455">
    <property type="entry name" value="HTHTETR"/>
</dbReference>
<evidence type="ECO:0000313" key="5">
    <source>
        <dbReference type="Proteomes" id="UP000564644"/>
    </source>
</evidence>
<dbReference type="Gene3D" id="1.10.357.10">
    <property type="entry name" value="Tetracycline Repressor, domain 2"/>
    <property type="match status" value="1"/>
</dbReference>
<dbReference type="RefSeq" id="WP_185129236.1">
    <property type="nucleotide sequence ID" value="NZ_JACJVO010000012.1"/>
</dbReference>